<keyword evidence="4" id="KW-1185">Reference proteome</keyword>
<evidence type="ECO:0000313" key="2">
    <source>
        <dbReference type="EMBL" id="CAI4016160.1"/>
    </source>
</evidence>
<evidence type="ECO:0000313" key="3">
    <source>
        <dbReference type="EMBL" id="CAL1169535.1"/>
    </source>
</evidence>
<organism evidence="2">
    <name type="scientific">Cladocopium goreaui</name>
    <dbReference type="NCBI Taxonomy" id="2562237"/>
    <lineage>
        <taxon>Eukaryota</taxon>
        <taxon>Sar</taxon>
        <taxon>Alveolata</taxon>
        <taxon>Dinophyceae</taxon>
        <taxon>Suessiales</taxon>
        <taxon>Symbiodiniaceae</taxon>
        <taxon>Cladocopium</taxon>
    </lineage>
</organism>
<reference evidence="3" key="2">
    <citation type="submission" date="2024-04" db="EMBL/GenBank/DDBJ databases">
        <authorList>
            <person name="Chen Y."/>
            <person name="Shah S."/>
            <person name="Dougan E. K."/>
            <person name="Thang M."/>
            <person name="Chan C."/>
        </authorList>
    </citation>
    <scope>NUCLEOTIDE SEQUENCE [LARGE SCALE GENOMIC DNA]</scope>
</reference>
<comment type="caution">
    <text evidence="2">The sequence shown here is derived from an EMBL/GenBank/DDBJ whole genome shotgun (WGS) entry which is preliminary data.</text>
</comment>
<dbReference type="AlphaFoldDB" id="A0A9P1DTR4"/>
<dbReference type="EMBL" id="CAMXCT010006568">
    <property type="protein sequence ID" value="CAI4016160.1"/>
    <property type="molecule type" value="Genomic_DNA"/>
</dbReference>
<feature type="region of interest" description="Disordered" evidence="1">
    <location>
        <begin position="302"/>
        <end position="327"/>
    </location>
</feature>
<gene>
    <name evidence="2" type="ORF">C1SCF055_LOCUS40920</name>
</gene>
<name>A0A9P1DTR4_9DINO</name>
<evidence type="ECO:0000256" key="1">
    <source>
        <dbReference type="SAM" id="MobiDB-lite"/>
    </source>
</evidence>
<sequence length="327" mass="37130">MAGLLTKFPNSEVKISAQEITAPLHALGLTTTVLAMRKGMEDLSVEKNDPESHQQQLRSNNKLALWLTITWEELDNLRDPTTSDVRVQSLHGRQRLPRWDKLVLATTPAGAMCTWYYHSTEQHLGTFNKKELILLSWEPEQIQHAKRLSSGTLTSFSRGYCFPQFQLDAGHVYNMTKYEYESQQSWIVFSSDQLSINHRIGTYYSRSKTWAWDYNVPINLAEIKDTSHVQWPAALQALWYSGLPCLDSMDEAVSSQIDGPNPVSWINYNGIKTADRVRGTDAVIAWADTMDVQEYMDEINKWRADPTSGNDDAEMPDGAGDEVAHTK</sequence>
<reference evidence="2" key="1">
    <citation type="submission" date="2022-10" db="EMBL/GenBank/DDBJ databases">
        <authorList>
            <person name="Chen Y."/>
            <person name="Dougan E. K."/>
            <person name="Chan C."/>
            <person name="Rhodes N."/>
            <person name="Thang M."/>
        </authorList>
    </citation>
    <scope>NUCLEOTIDE SEQUENCE</scope>
</reference>
<accession>A0A9P1DTR4</accession>
<dbReference type="EMBL" id="CAMXCT020006568">
    <property type="protein sequence ID" value="CAL1169535.1"/>
    <property type="molecule type" value="Genomic_DNA"/>
</dbReference>
<dbReference type="Proteomes" id="UP001152797">
    <property type="component" value="Unassembled WGS sequence"/>
</dbReference>
<protein>
    <submittedName>
        <fullName evidence="2">Uncharacterized protein</fullName>
    </submittedName>
</protein>
<dbReference type="EMBL" id="CAMXCT030006568">
    <property type="protein sequence ID" value="CAL4803472.1"/>
    <property type="molecule type" value="Genomic_DNA"/>
</dbReference>
<evidence type="ECO:0000313" key="4">
    <source>
        <dbReference type="Proteomes" id="UP001152797"/>
    </source>
</evidence>
<proteinExistence type="predicted"/>